<reference evidence="4 5" key="1">
    <citation type="journal article" date="2023" name="Plants (Basel)">
        <title>Bridging the Gap: Combining Genomics and Transcriptomics Approaches to Understand Stylosanthes scabra, an Orphan Legume from the Brazilian Caatinga.</title>
        <authorList>
            <person name="Ferreira-Neto J.R.C."/>
            <person name="da Silva M.D."/>
            <person name="Binneck E."/>
            <person name="de Melo N.F."/>
            <person name="da Silva R.H."/>
            <person name="de Melo A.L.T.M."/>
            <person name="Pandolfi V."/>
            <person name="Bustamante F.O."/>
            <person name="Brasileiro-Vidal A.C."/>
            <person name="Benko-Iseppon A.M."/>
        </authorList>
    </citation>
    <scope>NUCLEOTIDE SEQUENCE [LARGE SCALE GENOMIC DNA]</scope>
    <source>
        <tissue evidence="4">Leaves</tissue>
    </source>
</reference>
<accession>A0ABU6VY61</accession>
<evidence type="ECO:0000256" key="1">
    <source>
        <dbReference type="SAM" id="Coils"/>
    </source>
</evidence>
<name>A0ABU6VY61_9FABA</name>
<feature type="compositionally biased region" description="Basic residues" evidence="2">
    <location>
        <begin position="1"/>
        <end position="11"/>
    </location>
</feature>
<evidence type="ECO:0000313" key="4">
    <source>
        <dbReference type="EMBL" id="MED6178056.1"/>
    </source>
</evidence>
<feature type="compositionally biased region" description="Acidic residues" evidence="2">
    <location>
        <begin position="467"/>
        <end position="489"/>
    </location>
</feature>
<keyword evidence="1" id="KW-0175">Coiled coil</keyword>
<feature type="domain" description="Putative plant transposon protein" evidence="3">
    <location>
        <begin position="215"/>
        <end position="360"/>
    </location>
</feature>
<proteinExistence type="predicted"/>
<dbReference type="EMBL" id="JASCZI010154553">
    <property type="protein sequence ID" value="MED6178056.1"/>
    <property type="molecule type" value="Genomic_DNA"/>
</dbReference>
<dbReference type="Pfam" id="PF20167">
    <property type="entry name" value="Transposase_32"/>
    <property type="match status" value="1"/>
</dbReference>
<organism evidence="4 5">
    <name type="scientific">Stylosanthes scabra</name>
    <dbReference type="NCBI Taxonomy" id="79078"/>
    <lineage>
        <taxon>Eukaryota</taxon>
        <taxon>Viridiplantae</taxon>
        <taxon>Streptophyta</taxon>
        <taxon>Embryophyta</taxon>
        <taxon>Tracheophyta</taxon>
        <taxon>Spermatophyta</taxon>
        <taxon>Magnoliopsida</taxon>
        <taxon>eudicotyledons</taxon>
        <taxon>Gunneridae</taxon>
        <taxon>Pentapetalae</taxon>
        <taxon>rosids</taxon>
        <taxon>fabids</taxon>
        <taxon>Fabales</taxon>
        <taxon>Fabaceae</taxon>
        <taxon>Papilionoideae</taxon>
        <taxon>50 kb inversion clade</taxon>
        <taxon>dalbergioids sensu lato</taxon>
        <taxon>Dalbergieae</taxon>
        <taxon>Pterocarpus clade</taxon>
        <taxon>Stylosanthes</taxon>
    </lineage>
</organism>
<feature type="region of interest" description="Disordered" evidence="2">
    <location>
        <begin position="1"/>
        <end position="145"/>
    </location>
</feature>
<feature type="compositionally biased region" description="Polar residues" evidence="2">
    <location>
        <begin position="77"/>
        <end position="86"/>
    </location>
</feature>
<evidence type="ECO:0000256" key="2">
    <source>
        <dbReference type="SAM" id="MobiDB-lite"/>
    </source>
</evidence>
<feature type="coiled-coil region" evidence="1">
    <location>
        <begin position="380"/>
        <end position="408"/>
    </location>
</feature>
<protein>
    <recommendedName>
        <fullName evidence="3">Putative plant transposon protein domain-containing protein</fullName>
    </recommendedName>
</protein>
<feature type="compositionally biased region" description="Low complexity" evidence="2">
    <location>
        <begin position="34"/>
        <end position="57"/>
    </location>
</feature>
<gene>
    <name evidence="4" type="ORF">PIB30_104082</name>
</gene>
<evidence type="ECO:0000313" key="5">
    <source>
        <dbReference type="Proteomes" id="UP001341840"/>
    </source>
</evidence>
<keyword evidence="5" id="KW-1185">Reference proteome</keyword>
<feature type="region of interest" description="Disordered" evidence="2">
    <location>
        <begin position="463"/>
        <end position="489"/>
    </location>
</feature>
<sequence>MRRKLAARRGRYTFPNKATNHTIHIDIDPPNPNSEETAAASPSPSPSPTRTHSPPHTQVKMARTKTTNRYTGAEINPPSTRSTQPRASRDPTPPQEQPSPPPPPTSPRPSSSRGKRQMTEEAAPPPPPPRPRGSGYHSSLHPIVESDEARPPLYKSFYDEYPEESFSKNRFTMLRNYLFWKNVVIDRPLCGSFLADLKHLKLKGLDFTDMIAYQGWTSLFNIKEPVYPELVKEFYANMNYSNGLISSFVRRRNVYLDAERIACICTRTSLCDGFTPTHKSLGPVYAQLHRIITHIILPQSSSYQKVLFCDTLVLFVLIMRVKISFAYLMMRHMHDCIKGDRHTALPYGIFLTKVFKAFYVNLDNEPYEERYSHLKGGGAVKRAAKRNLRAKKRALEEEERRARASSSRSSKAKGSGIKLLVSVVRELIQEVINMASCTSTAMDKSKSRARVLEKYLNKLEDDHLFSELEDEEDEEEHQDSQGEDDSDAS</sequence>
<evidence type="ECO:0000259" key="3">
    <source>
        <dbReference type="Pfam" id="PF20167"/>
    </source>
</evidence>
<comment type="caution">
    <text evidence="4">The sequence shown here is derived from an EMBL/GenBank/DDBJ whole genome shotgun (WGS) entry which is preliminary data.</text>
</comment>
<dbReference type="InterPro" id="IPR046796">
    <property type="entry name" value="Transposase_32_dom"/>
</dbReference>
<dbReference type="Proteomes" id="UP001341840">
    <property type="component" value="Unassembled WGS sequence"/>
</dbReference>
<feature type="compositionally biased region" description="Pro residues" evidence="2">
    <location>
        <begin position="91"/>
        <end position="107"/>
    </location>
</feature>